<dbReference type="InParanoid" id="A0A7L4YKB3"/>
<dbReference type="KEGG" id="eke:EK0264_03820"/>
<reference evidence="1 2" key="1">
    <citation type="journal article" date="2018" name="Int. J. Syst. Evol. Microbiol.">
        <title>Epidermidibacterium keratini gen. nov., sp. nov., a member of the family Sporichthyaceae, isolated from keratin epidermis.</title>
        <authorList>
            <person name="Lee D.G."/>
            <person name="Trujillo M.E."/>
            <person name="Kang S."/>
            <person name="Nam J.J."/>
            <person name="Kim Y.J."/>
        </authorList>
    </citation>
    <scope>NUCLEOTIDE SEQUENCE [LARGE SCALE GENOMIC DNA]</scope>
    <source>
        <strain evidence="1 2">EPI-7</strain>
    </source>
</reference>
<accession>A0A7L4YKB3</accession>
<name>A0A7L4YKB3_9ACTN</name>
<evidence type="ECO:0000313" key="1">
    <source>
        <dbReference type="EMBL" id="QHB99497.1"/>
    </source>
</evidence>
<dbReference type="Proteomes" id="UP000463857">
    <property type="component" value="Chromosome"/>
</dbReference>
<protein>
    <submittedName>
        <fullName evidence="1">Uncharacterized protein</fullName>
    </submittedName>
</protein>
<gene>
    <name evidence="1" type="ORF">EK0264_03820</name>
</gene>
<sequence length="102" mass="10951">MTTRTEVGDTAMVLGGGDKAGVRGWILAGLGDDAQGLDIDAIQTDLLTEWQQLVDAYRPDWTVTAAIVVAPVGYEPLTDDERADLQQAAGDALWRVVERHAS</sequence>
<evidence type="ECO:0000313" key="2">
    <source>
        <dbReference type="Proteomes" id="UP000463857"/>
    </source>
</evidence>
<organism evidence="1 2">
    <name type="scientific">Epidermidibacterium keratini</name>
    <dbReference type="NCBI Taxonomy" id="1891644"/>
    <lineage>
        <taxon>Bacteria</taxon>
        <taxon>Bacillati</taxon>
        <taxon>Actinomycetota</taxon>
        <taxon>Actinomycetes</taxon>
        <taxon>Sporichthyales</taxon>
        <taxon>Sporichthyaceae</taxon>
        <taxon>Epidermidibacterium</taxon>
    </lineage>
</organism>
<dbReference type="AlphaFoldDB" id="A0A7L4YKB3"/>
<dbReference type="RefSeq" id="WP_159543125.1">
    <property type="nucleotide sequence ID" value="NZ_CP047156.1"/>
</dbReference>
<dbReference type="EMBL" id="CP047156">
    <property type="protein sequence ID" value="QHB99497.1"/>
    <property type="molecule type" value="Genomic_DNA"/>
</dbReference>
<keyword evidence="2" id="KW-1185">Reference proteome</keyword>
<proteinExistence type="predicted"/>